<dbReference type="Pfam" id="PF00497">
    <property type="entry name" value="SBP_bac_3"/>
    <property type="match status" value="1"/>
</dbReference>
<reference evidence="10" key="2">
    <citation type="submission" date="2020-09" db="EMBL/GenBank/DDBJ databases">
        <authorList>
            <person name="Sun Q."/>
            <person name="Ohkuma M."/>
        </authorList>
    </citation>
    <scope>NUCLEOTIDE SEQUENCE</scope>
    <source>
        <strain evidence="10">JCM 30804</strain>
    </source>
</reference>
<comment type="function">
    <text evidence="7">Murein-degrading enzyme that degrades murein glycan strands and insoluble, high-molecular weight murein sacculi, with the concomitant formation of a 1,6-anhydromuramoyl product. Lytic transglycosylases (LTs) play an integral role in the metabolism of the peptidoglycan (PG) sacculus. Their lytic action creates space within the PG sacculus to allow for its expansion as well as for the insertion of various structures such as secretion systems and flagella.</text>
</comment>
<dbReference type="SUPFAM" id="SSF53850">
    <property type="entry name" value="Periplasmic binding protein-like II"/>
    <property type="match status" value="1"/>
</dbReference>
<proteinExistence type="inferred from homology"/>
<feature type="active site" evidence="7">
    <location>
        <position position="289"/>
    </location>
</feature>
<dbReference type="FunFam" id="1.10.530.10:FF:000003">
    <property type="entry name" value="Membrane-bound lytic murein transglycosylase F"/>
    <property type="match status" value="1"/>
</dbReference>
<protein>
    <recommendedName>
        <fullName evidence="7">Membrane-bound lytic murein transglycosylase F</fullName>
        <ecNumber evidence="7">4.2.2.n1</ecNumber>
    </recommendedName>
    <alternativeName>
        <fullName evidence="7">Murein lyase F</fullName>
    </alternativeName>
</protein>
<evidence type="ECO:0000256" key="8">
    <source>
        <dbReference type="SAM" id="MobiDB-lite"/>
    </source>
</evidence>
<sequence length="466" mass="53473">MACQEQTVSDEKLSSAEPKTHLKVGTLYGPQIYITTGQGKYGFDYELAKRFARHLGLKLSMTPYASVSDLYAALENQDIDIIAAGLTETPNRKARFRLGPPLYFVDQILVYRQGSSRPRMITDIDEPITINADSAYVETLSRYQQQHPELTWKQVYGKDNEELLHLIAKGELQYTVSDSSSLLINRRMMPELRQGPILANDLPVVWLLPANQSDTLMSHLLEFWHKVNVKGTLEHLNERYFGHVKRFDYVDTRAFIRAIDSKLPKYKHLFQTYAGELDWRKLAATSYQESHWNPKARSPTGVRGMMMLTLPTAKQVGIKNRLDAEQSIEGGARYLKKLLRRLPDSIPENQRIWFALASYNIGMGHVEDARKLAENMGLNPSAWRDVKQVLPLLQQRQYYQKTRYGYARGSEAAHYVDNIRRYYDTMVWLDSQSAHFDEKSEMSQTTAILSPPKNSKESEVSASQPK</sequence>
<dbReference type="InterPro" id="IPR023703">
    <property type="entry name" value="MltF"/>
</dbReference>
<evidence type="ECO:0000256" key="6">
    <source>
        <dbReference type="ARBA" id="ARBA00023316"/>
    </source>
</evidence>
<gene>
    <name evidence="7 10" type="primary">mltF</name>
    <name evidence="10" type="ORF">GCM10009332_01400</name>
</gene>
<dbReference type="Gene3D" id="1.10.530.10">
    <property type="match status" value="1"/>
</dbReference>
<evidence type="ECO:0000259" key="9">
    <source>
        <dbReference type="SMART" id="SM00062"/>
    </source>
</evidence>
<dbReference type="GO" id="GO:0071555">
    <property type="term" value="P:cell wall organization"/>
    <property type="evidence" value="ECO:0007669"/>
    <property type="project" value="UniProtKB-KW"/>
</dbReference>
<dbReference type="GO" id="GO:0009279">
    <property type="term" value="C:cell outer membrane"/>
    <property type="evidence" value="ECO:0007669"/>
    <property type="project" value="UniProtKB-SubCell"/>
</dbReference>
<dbReference type="GO" id="GO:0008933">
    <property type="term" value="F:peptidoglycan lytic transglycosylase activity"/>
    <property type="evidence" value="ECO:0007669"/>
    <property type="project" value="UniProtKB-UniRule"/>
</dbReference>
<dbReference type="Proteomes" id="UP000613743">
    <property type="component" value="Unassembled WGS sequence"/>
</dbReference>
<comment type="catalytic activity">
    <reaction evidence="7">
        <text>Exolytic cleavage of the (1-&gt;4)-beta-glycosidic linkage between N-acetylmuramic acid (MurNAc) and N-acetylglucosamine (GlcNAc) residues in peptidoglycan, from either the reducing or the non-reducing ends of the peptidoglycan chains, with concomitant formation of a 1,6-anhydrobond in the MurNAc residue.</text>
        <dbReference type="EC" id="4.2.2.n1"/>
    </reaction>
</comment>
<feature type="region of interest" description="Disordered" evidence="8">
    <location>
        <begin position="439"/>
        <end position="466"/>
    </location>
</feature>
<feature type="region of interest" description="LT domain" evidence="7">
    <location>
        <begin position="245"/>
        <end position="466"/>
    </location>
</feature>
<keyword evidence="6 7" id="KW-0961">Cell wall biogenesis/degradation</keyword>
<keyword evidence="2 7" id="KW-0732">Signal</keyword>
<dbReference type="PANTHER" id="PTHR35936">
    <property type="entry name" value="MEMBRANE-BOUND LYTIC MUREIN TRANSGLYCOSYLASE F"/>
    <property type="match status" value="1"/>
</dbReference>
<comment type="domain">
    <text evidence="7">The N-terminal domain does not have lytic activity and probably modulates enzymatic activity. The C-terminal domain is the catalytic active domain.</text>
</comment>
<dbReference type="GO" id="GO:0009253">
    <property type="term" value="P:peptidoglycan catabolic process"/>
    <property type="evidence" value="ECO:0007669"/>
    <property type="project" value="TreeGrafter"/>
</dbReference>
<dbReference type="InterPro" id="IPR008258">
    <property type="entry name" value="Transglycosylase_SLT_dom_1"/>
</dbReference>
<evidence type="ECO:0000256" key="4">
    <source>
        <dbReference type="ARBA" id="ARBA00023237"/>
    </source>
</evidence>
<dbReference type="EMBL" id="BMPZ01000001">
    <property type="protein sequence ID" value="GGI67922.1"/>
    <property type="molecule type" value="Genomic_DNA"/>
</dbReference>
<comment type="similarity">
    <text evidence="1">Belongs to the bacterial solute-binding protein 3 family.</text>
</comment>
<dbReference type="SMART" id="SM00062">
    <property type="entry name" value="PBPb"/>
    <property type="match status" value="1"/>
</dbReference>
<keyword evidence="11" id="KW-1185">Reference proteome</keyword>
<dbReference type="Gene3D" id="3.40.190.10">
    <property type="entry name" value="Periplasmic binding protein-like II"/>
    <property type="match status" value="2"/>
</dbReference>
<evidence type="ECO:0000256" key="1">
    <source>
        <dbReference type="ARBA" id="ARBA00010333"/>
    </source>
</evidence>
<dbReference type="PANTHER" id="PTHR35936:SF32">
    <property type="entry name" value="MEMBRANE-BOUND LYTIC MUREIN TRANSGLYCOSYLASE F"/>
    <property type="match status" value="1"/>
</dbReference>
<dbReference type="InterPro" id="IPR023346">
    <property type="entry name" value="Lysozyme-like_dom_sf"/>
</dbReference>
<comment type="similarity">
    <text evidence="7">In the N-terminal section; belongs to the bacterial solute-binding protein 3 family.</text>
</comment>
<evidence type="ECO:0000313" key="10">
    <source>
        <dbReference type="EMBL" id="GGI67922.1"/>
    </source>
</evidence>
<comment type="subcellular location">
    <subcellularLocation>
        <location evidence="7">Cell outer membrane</location>
        <topology evidence="7">Peripheral membrane protein</topology>
    </subcellularLocation>
    <text evidence="7">Attached to the inner leaflet of the outer membrane.</text>
</comment>
<feature type="domain" description="Solute-binding protein family 3/N-terminal" evidence="9">
    <location>
        <begin position="21"/>
        <end position="244"/>
    </location>
</feature>
<dbReference type="GO" id="GO:0016998">
    <property type="term" value="P:cell wall macromolecule catabolic process"/>
    <property type="evidence" value="ECO:0007669"/>
    <property type="project" value="UniProtKB-UniRule"/>
</dbReference>
<evidence type="ECO:0000256" key="7">
    <source>
        <dbReference type="HAMAP-Rule" id="MF_02016"/>
    </source>
</evidence>
<keyword evidence="4 7" id="KW-0998">Cell outer membrane</keyword>
<dbReference type="SUPFAM" id="SSF53955">
    <property type="entry name" value="Lysozyme-like"/>
    <property type="match status" value="1"/>
</dbReference>
<comment type="caution">
    <text evidence="7">Lacks conserved residue(s) required for the propagation of feature annotation.</text>
</comment>
<dbReference type="CDD" id="cd13403">
    <property type="entry name" value="MLTF-like"/>
    <property type="match status" value="1"/>
</dbReference>
<dbReference type="CDD" id="cd01009">
    <property type="entry name" value="PBP2_YfhD_N"/>
    <property type="match status" value="1"/>
</dbReference>
<dbReference type="EC" id="4.2.2.n1" evidence="7"/>
<comment type="similarity">
    <text evidence="7">In the C-terminal section; belongs to the transglycosylase Slt family.</text>
</comment>
<reference evidence="10" key="1">
    <citation type="journal article" date="2014" name="Int. J. Syst. Evol. Microbiol.">
        <title>Complete genome sequence of Corynebacterium casei LMG S-19264T (=DSM 44701T), isolated from a smear-ripened cheese.</title>
        <authorList>
            <consortium name="US DOE Joint Genome Institute (JGI-PGF)"/>
            <person name="Walter F."/>
            <person name="Albersmeier A."/>
            <person name="Kalinowski J."/>
            <person name="Ruckert C."/>
        </authorList>
    </citation>
    <scope>NUCLEOTIDE SEQUENCE</scope>
    <source>
        <strain evidence="10">JCM 30804</strain>
    </source>
</reference>
<dbReference type="AlphaFoldDB" id="A0A917JJV1"/>
<keyword evidence="5 7" id="KW-0456">Lyase</keyword>
<dbReference type="NCBIfam" id="NF008112">
    <property type="entry name" value="PRK10859.1"/>
    <property type="match status" value="1"/>
</dbReference>
<dbReference type="InterPro" id="IPR001638">
    <property type="entry name" value="Solute-binding_3/MltF_N"/>
</dbReference>
<dbReference type="Pfam" id="PF01464">
    <property type="entry name" value="SLT"/>
    <property type="match status" value="1"/>
</dbReference>
<keyword evidence="3 7" id="KW-0472">Membrane</keyword>
<evidence type="ECO:0000313" key="11">
    <source>
        <dbReference type="Proteomes" id="UP000613743"/>
    </source>
</evidence>
<evidence type="ECO:0000256" key="3">
    <source>
        <dbReference type="ARBA" id="ARBA00023136"/>
    </source>
</evidence>
<accession>A0A917JJV1</accession>
<organism evidence="10 11">
    <name type="scientific">Shewanella gelidii</name>
    <dbReference type="NCBI Taxonomy" id="1642821"/>
    <lineage>
        <taxon>Bacteria</taxon>
        <taxon>Pseudomonadati</taxon>
        <taxon>Pseudomonadota</taxon>
        <taxon>Gammaproteobacteria</taxon>
        <taxon>Alteromonadales</taxon>
        <taxon>Shewanellaceae</taxon>
        <taxon>Shewanella</taxon>
    </lineage>
</organism>
<name>A0A917JJV1_9GAMM</name>
<evidence type="ECO:0000256" key="2">
    <source>
        <dbReference type="ARBA" id="ARBA00022729"/>
    </source>
</evidence>
<comment type="caution">
    <text evidence="10">The sequence shown here is derived from an EMBL/GenBank/DDBJ whole genome shotgun (WGS) entry which is preliminary data.</text>
</comment>
<evidence type="ECO:0000256" key="5">
    <source>
        <dbReference type="ARBA" id="ARBA00023239"/>
    </source>
</evidence>
<dbReference type="HAMAP" id="MF_02016">
    <property type="entry name" value="MltF"/>
    <property type="match status" value="1"/>
</dbReference>